<dbReference type="EMBL" id="CALNXJ010000032">
    <property type="protein sequence ID" value="CAH3138667.1"/>
    <property type="molecule type" value="Genomic_DNA"/>
</dbReference>
<evidence type="ECO:0000313" key="4">
    <source>
        <dbReference type="EMBL" id="CAH3138667.1"/>
    </source>
</evidence>
<dbReference type="SUPFAM" id="SSF117281">
    <property type="entry name" value="Kelch motif"/>
    <property type="match status" value="2"/>
</dbReference>
<sequence length="566" mass="63848">MFTDGMKESNQEVIELKDESISPDVLKILLDSIYTGDLLVDEESVSKVLAAADHLQVVSAVHQCFSLLSRDDLNKPSETFVFKSVMQWINHEKEERMAVAAKVIGAVRLGLADIGVVIDDLDTKKMKQLPEIYTQVYEAAVYKHRPSHKPQTATQQTKQRSKNPVLVAVLTRAQIKYFDVEAKAWKLLPIGSPSIEATHCYCALSAGSNLFVAAKDSIGYRLYRYDPEENVWERLPIPCGEIKNLCLLEEYLCAIPADSYLSTYRYNIAKRNWHSSEQPSGYNRFLNGAAVLHSKWKPLPSVAPLEETHFCFCTERIGNYLFVAAHMRQNVNLIHRHDVVNNSWVELPKYGNNHRVECLCSVGDYLYVISESNPPQRYSLTNNSWQGGERLKVDEDKESLITVSATVMNSKMYVIYGYKKREGDGIDSSPVIKPAVVYCFNPRYNVWTKLASTCHPHFESSLFVVNNRLCVAGGNIDGHQAPVEVYDEGTNTWSVVPQKCIPSNDLGAVEIEGRVYFIINKFPVDCGIRIPPEEMYQIDLSGWGDVAKVNSEAVLCYLPVKSENLK</sequence>
<keyword evidence="2" id="KW-0677">Repeat</keyword>
<dbReference type="InterPro" id="IPR000210">
    <property type="entry name" value="BTB/POZ_dom"/>
</dbReference>
<accession>A0AAU9X777</accession>
<dbReference type="Gene3D" id="3.30.710.10">
    <property type="entry name" value="Potassium Channel Kv1.1, Chain A"/>
    <property type="match status" value="1"/>
</dbReference>
<dbReference type="PROSITE" id="PS50097">
    <property type="entry name" value="BTB"/>
    <property type="match status" value="1"/>
</dbReference>
<comment type="caution">
    <text evidence="4">The sequence shown here is derived from an EMBL/GenBank/DDBJ whole genome shotgun (WGS) entry which is preliminary data.</text>
</comment>
<organism evidence="4 5">
    <name type="scientific">Pocillopora meandrina</name>
    <dbReference type="NCBI Taxonomy" id="46732"/>
    <lineage>
        <taxon>Eukaryota</taxon>
        <taxon>Metazoa</taxon>
        <taxon>Cnidaria</taxon>
        <taxon>Anthozoa</taxon>
        <taxon>Hexacorallia</taxon>
        <taxon>Scleractinia</taxon>
        <taxon>Astrocoeniina</taxon>
        <taxon>Pocilloporidae</taxon>
        <taxon>Pocillopora</taxon>
    </lineage>
</organism>
<proteinExistence type="predicted"/>
<protein>
    <recommendedName>
        <fullName evidence="3">BTB domain-containing protein</fullName>
    </recommendedName>
</protein>
<dbReference type="Gene3D" id="2.120.10.80">
    <property type="entry name" value="Kelch-type beta propeller"/>
    <property type="match status" value="1"/>
</dbReference>
<gene>
    <name evidence="4" type="ORF">PMEA_00018547</name>
</gene>
<dbReference type="SMART" id="SM00875">
    <property type="entry name" value="BACK"/>
    <property type="match status" value="1"/>
</dbReference>
<evidence type="ECO:0000313" key="5">
    <source>
        <dbReference type="Proteomes" id="UP001159428"/>
    </source>
</evidence>
<dbReference type="InterPro" id="IPR015915">
    <property type="entry name" value="Kelch-typ_b-propeller"/>
</dbReference>
<keyword evidence="5" id="KW-1185">Reference proteome</keyword>
<dbReference type="SUPFAM" id="SSF54695">
    <property type="entry name" value="POZ domain"/>
    <property type="match status" value="1"/>
</dbReference>
<evidence type="ECO:0000259" key="3">
    <source>
        <dbReference type="PROSITE" id="PS50097"/>
    </source>
</evidence>
<feature type="domain" description="BTB" evidence="3">
    <location>
        <begin position="1"/>
        <end position="42"/>
    </location>
</feature>
<reference evidence="4 5" key="1">
    <citation type="submission" date="2022-05" db="EMBL/GenBank/DDBJ databases">
        <authorList>
            <consortium name="Genoscope - CEA"/>
            <person name="William W."/>
        </authorList>
    </citation>
    <scope>NUCLEOTIDE SEQUENCE [LARGE SCALE GENOMIC DNA]</scope>
</reference>
<dbReference type="PANTHER" id="PTHR45632">
    <property type="entry name" value="LD33804P"/>
    <property type="match status" value="1"/>
</dbReference>
<dbReference type="Proteomes" id="UP001159428">
    <property type="component" value="Unassembled WGS sequence"/>
</dbReference>
<dbReference type="PANTHER" id="PTHR45632:SF3">
    <property type="entry name" value="KELCH-LIKE PROTEIN 32"/>
    <property type="match status" value="1"/>
</dbReference>
<keyword evidence="1" id="KW-0880">Kelch repeat</keyword>
<dbReference type="AlphaFoldDB" id="A0AAU9X777"/>
<dbReference type="InterPro" id="IPR011705">
    <property type="entry name" value="BACK"/>
</dbReference>
<name>A0AAU9X777_9CNID</name>
<evidence type="ECO:0000256" key="1">
    <source>
        <dbReference type="ARBA" id="ARBA00022441"/>
    </source>
</evidence>
<dbReference type="Pfam" id="PF00651">
    <property type="entry name" value="BTB"/>
    <property type="match status" value="1"/>
</dbReference>
<evidence type="ECO:0000256" key="2">
    <source>
        <dbReference type="ARBA" id="ARBA00022737"/>
    </source>
</evidence>
<dbReference type="InterPro" id="IPR011333">
    <property type="entry name" value="SKP1/BTB/POZ_sf"/>
</dbReference>